<reference evidence="2 3" key="1">
    <citation type="submission" date="2017-05" db="EMBL/GenBank/DDBJ databases">
        <authorList>
            <person name="Varghese N."/>
            <person name="Submissions S."/>
        </authorList>
    </citation>
    <scope>NUCLEOTIDE SEQUENCE [LARGE SCALE GENOMIC DNA]</scope>
    <source>
        <strain evidence="2 3">DSM 46834</strain>
    </source>
</reference>
<dbReference type="AlphaFoldDB" id="A0A521DYY8"/>
<dbReference type="Proteomes" id="UP000317484">
    <property type="component" value="Unassembled WGS sequence"/>
</dbReference>
<protein>
    <submittedName>
        <fullName evidence="2">Uncharacterized protein</fullName>
    </submittedName>
</protein>
<dbReference type="RefSeq" id="WP_142458654.1">
    <property type="nucleotide sequence ID" value="NZ_FXTJ01000004.1"/>
</dbReference>
<evidence type="ECO:0000256" key="1">
    <source>
        <dbReference type="SAM" id="MobiDB-lite"/>
    </source>
</evidence>
<sequence length="376" mass="41684">MNIPTEPSDPGDYRPEDPPPPDPNCGGDMLDDYTCAAKGIEAQAAYNAAHLQALDTARTQYKGIRKAYGAAWDAAAPLAKEAGKQLGKLIEQLQCLIDHSGTVRKLDRAFDRVEDRLERCGDQSGCYCDTDCDFDDQLTDCPPQELAARIADIEWRTKEAEACFADLIQEPTKLTERVTAVQAEIADIATKTSGNPETTDFRRLYAAALVARRHSSAVRRGFVDVNAYVDCICEVLACMLKGHAAIAELKRREAVAKCHEDAGVAACTLLRTNTVDEVMAEYLRLQDEYGPDDGGGPGEYVDQRPAPYGDQPAEQDGDERPEPYGDRGGSDRYGGDRERDRYRRPDERDHGKDDRYRDEDRNRYGDRPRATGAAPR</sequence>
<evidence type="ECO:0000313" key="3">
    <source>
        <dbReference type="Proteomes" id="UP000317484"/>
    </source>
</evidence>
<keyword evidence="3" id="KW-1185">Reference proteome</keyword>
<feature type="compositionally biased region" description="Basic and acidic residues" evidence="1">
    <location>
        <begin position="318"/>
        <end position="369"/>
    </location>
</feature>
<proteinExistence type="predicted"/>
<dbReference type="EMBL" id="FXTJ01000004">
    <property type="protein sequence ID" value="SMO76845.1"/>
    <property type="molecule type" value="Genomic_DNA"/>
</dbReference>
<name>A0A521DYY8_9ACTN</name>
<feature type="region of interest" description="Disordered" evidence="1">
    <location>
        <begin position="287"/>
        <end position="376"/>
    </location>
</feature>
<organism evidence="2 3">
    <name type="scientific">Geodermatophilus aquaeductus</name>
    <dbReference type="NCBI Taxonomy" id="1564161"/>
    <lineage>
        <taxon>Bacteria</taxon>
        <taxon>Bacillati</taxon>
        <taxon>Actinomycetota</taxon>
        <taxon>Actinomycetes</taxon>
        <taxon>Geodermatophilales</taxon>
        <taxon>Geodermatophilaceae</taxon>
        <taxon>Geodermatophilus</taxon>
    </lineage>
</organism>
<feature type="region of interest" description="Disordered" evidence="1">
    <location>
        <begin position="1"/>
        <end position="28"/>
    </location>
</feature>
<evidence type="ECO:0000313" key="2">
    <source>
        <dbReference type="EMBL" id="SMO76845.1"/>
    </source>
</evidence>
<accession>A0A521DYY8</accession>
<gene>
    <name evidence="2" type="ORF">SAMN06273567_10429</name>
</gene>